<comment type="caution">
    <text evidence="3">The sequence shown here is derived from an EMBL/GenBank/DDBJ whole genome shotgun (WGS) entry which is preliminary data.</text>
</comment>
<dbReference type="RefSeq" id="WP_171445091.1">
    <property type="nucleotide sequence ID" value="NZ_JABFNS010000008.1"/>
</dbReference>
<dbReference type="GO" id="GO:0006210">
    <property type="term" value="P:thymine catabolic process"/>
    <property type="evidence" value="ECO:0007669"/>
    <property type="project" value="TreeGrafter"/>
</dbReference>
<proteinExistence type="predicted"/>
<dbReference type="NCBIfam" id="TIGR01722">
    <property type="entry name" value="MMSDH"/>
    <property type="match status" value="1"/>
</dbReference>
<dbReference type="SUPFAM" id="SSF53720">
    <property type="entry name" value="ALDH-like"/>
    <property type="match status" value="1"/>
</dbReference>
<dbReference type="EMBL" id="JABFNT010000181">
    <property type="protein sequence ID" value="NOJ83312.1"/>
    <property type="molecule type" value="Genomic_DNA"/>
</dbReference>
<dbReference type="InterPro" id="IPR010061">
    <property type="entry name" value="MeMal-semiAld_DH"/>
</dbReference>
<dbReference type="Gene3D" id="3.40.605.10">
    <property type="entry name" value="Aldehyde Dehydrogenase, Chain A, domain 1"/>
    <property type="match status" value="1"/>
</dbReference>
<evidence type="ECO:0000256" key="1">
    <source>
        <dbReference type="ARBA" id="ARBA00023002"/>
    </source>
</evidence>
<dbReference type="InterPro" id="IPR016161">
    <property type="entry name" value="Ald_DH/histidinol_DH"/>
</dbReference>
<dbReference type="InterPro" id="IPR015590">
    <property type="entry name" value="Aldehyde_DH_dom"/>
</dbReference>
<keyword evidence="1" id="KW-0560">Oxidoreductase</keyword>
<feature type="domain" description="Aldehyde dehydrogenase" evidence="2">
    <location>
        <begin position="42"/>
        <end position="494"/>
    </location>
</feature>
<evidence type="ECO:0000259" key="2">
    <source>
        <dbReference type="Pfam" id="PF00171"/>
    </source>
</evidence>
<sequence length="508" mass="53562">MAGHFFTPDTWGVCVSFIQLPRSVVSCRNLVGGSWQVPPGAAHLDVRSPYTGTVIGRVPLTPASGVAQAVEASKAAAAAWKETPLRERTQYLYRFRQFLERDLDALAQLAASEAGKTVAEARAGLLKGMEVCDFALSLQNLDTGAHLEVSRGISCEYRREPLGVVAGITPFNFPAMVPMWMFPIAVTLGNAFILKPSEKVPLTACALGELMCEAGYPAGVFSVVHGGKEAVDALVAHPDVQAVGFVGSSAVARHLYAEGCKRGKRVLALGSAKNHLIVVPDADPELTPQAVVDSFTGCAGQRCMAASVLLAVGNVESILQEVVRRAAKLELGPGMGALIDRGSLDRLETAIARAEAEGARVLLDGRGHKPQGEPWSGGNWLGPTLLDGVRPEMEAARRELFGPVLSIVRVPTLSAALAVENASPYGNAASIFTTSGGVAQTVVEGVRAGMVGVNVGVPVPREPFSFGGTGDSRFGHGDITGPSSLDFWTQVKKVTRKWSARTDGSWMS</sequence>
<dbReference type="PANTHER" id="PTHR43866">
    <property type="entry name" value="MALONATE-SEMIALDEHYDE DEHYDROGENASE"/>
    <property type="match status" value="1"/>
</dbReference>
<dbReference type="FunFam" id="3.40.309.10:FF:000002">
    <property type="entry name" value="Methylmalonate-semialdehyde dehydrogenase (Acylating)"/>
    <property type="match status" value="1"/>
</dbReference>
<dbReference type="PANTHER" id="PTHR43866:SF4">
    <property type="entry name" value="MALONATE-SEMIALDEHYDE DEHYDROGENASE"/>
    <property type="match status" value="1"/>
</dbReference>
<accession>A0A7Y4IQ31</accession>
<dbReference type="Proteomes" id="UP000533080">
    <property type="component" value="Unassembled WGS sequence"/>
</dbReference>
<reference evidence="3 4" key="1">
    <citation type="submission" date="2020-05" db="EMBL/GenBank/DDBJ databases">
        <authorList>
            <person name="Whitworth D."/>
        </authorList>
    </citation>
    <scope>NUCLEOTIDE SEQUENCE [LARGE SCALE GENOMIC DNA]</scope>
    <source>
        <strain evidence="3 4">AM005</strain>
    </source>
</reference>
<dbReference type="GO" id="GO:0006574">
    <property type="term" value="P:L-valine catabolic process"/>
    <property type="evidence" value="ECO:0007669"/>
    <property type="project" value="TreeGrafter"/>
</dbReference>
<dbReference type="InterPro" id="IPR016162">
    <property type="entry name" value="Ald_DH_N"/>
</dbReference>
<evidence type="ECO:0000313" key="3">
    <source>
        <dbReference type="EMBL" id="NOJ83312.1"/>
    </source>
</evidence>
<dbReference type="InterPro" id="IPR016163">
    <property type="entry name" value="Ald_DH_C"/>
</dbReference>
<protein>
    <submittedName>
        <fullName evidence="3">CoA-acylating methylmalonate-semialdehyde dehydrogenase</fullName>
    </submittedName>
</protein>
<dbReference type="AlphaFoldDB" id="A0A7Y4IQ31"/>
<name>A0A7Y4IQ31_MYXXA</name>
<evidence type="ECO:0000313" key="4">
    <source>
        <dbReference type="Proteomes" id="UP000533080"/>
    </source>
</evidence>
<dbReference type="GO" id="GO:0004491">
    <property type="term" value="F:methylmalonate-semialdehyde dehydrogenase (acylating, NAD) activity"/>
    <property type="evidence" value="ECO:0007669"/>
    <property type="project" value="InterPro"/>
</dbReference>
<dbReference type="CDD" id="cd07085">
    <property type="entry name" value="ALDH_F6_MMSDH"/>
    <property type="match status" value="1"/>
</dbReference>
<dbReference type="Pfam" id="PF00171">
    <property type="entry name" value="Aldedh"/>
    <property type="match status" value="1"/>
</dbReference>
<organism evidence="3 4">
    <name type="scientific">Myxococcus xanthus</name>
    <dbReference type="NCBI Taxonomy" id="34"/>
    <lineage>
        <taxon>Bacteria</taxon>
        <taxon>Pseudomonadati</taxon>
        <taxon>Myxococcota</taxon>
        <taxon>Myxococcia</taxon>
        <taxon>Myxococcales</taxon>
        <taxon>Cystobacterineae</taxon>
        <taxon>Myxococcaceae</taxon>
        <taxon>Myxococcus</taxon>
    </lineage>
</organism>
<dbReference type="Gene3D" id="3.40.309.10">
    <property type="entry name" value="Aldehyde Dehydrogenase, Chain A, domain 2"/>
    <property type="match status" value="1"/>
</dbReference>
<gene>
    <name evidence="3" type="ORF">HNV28_34210</name>
</gene>